<gene>
    <name evidence="2" type="ORF">MM59RIKEN_15530</name>
</gene>
<keyword evidence="1" id="KW-0472">Membrane</keyword>
<feature type="transmembrane region" description="Helical" evidence="1">
    <location>
        <begin position="155"/>
        <end position="176"/>
    </location>
</feature>
<feature type="transmembrane region" description="Helical" evidence="1">
    <location>
        <begin position="56"/>
        <end position="78"/>
    </location>
</feature>
<evidence type="ECO:0000313" key="3">
    <source>
        <dbReference type="Proteomes" id="UP000679848"/>
    </source>
</evidence>
<accession>A0A810Q8D5</accession>
<keyword evidence="1" id="KW-1133">Transmembrane helix</keyword>
<keyword evidence="3" id="KW-1185">Reference proteome</keyword>
<dbReference type="KEGG" id="pfaa:MM59RIKEN_15530"/>
<feature type="transmembrane region" description="Helical" evidence="1">
    <location>
        <begin position="84"/>
        <end position="101"/>
    </location>
</feature>
<evidence type="ECO:0000256" key="1">
    <source>
        <dbReference type="SAM" id="Phobius"/>
    </source>
</evidence>
<dbReference type="EMBL" id="AP023420">
    <property type="protein sequence ID" value="BCK84234.1"/>
    <property type="molecule type" value="Genomic_DNA"/>
</dbReference>
<organism evidence="2 3">
    <name type="scientific">Pusillibacter faecalis</name>
    <dbReference type="NCBI Taxonomy" id="2714358"/>
    <lineage>
        <taxon>Bacteria</taxon>
        <taxon>Bacillati</taxon>
        <taxon>Bacillota</taxon>
        <taxon>Clostridia</taxon>
        <taxon>Eubacteriales</taxon>
        <taxon>Oscillospiraceae</taxon>
        <taxon>Pusillibacter</taxon>
    </lineage>
</organism>
<dbReference type="RefSeq" id="WP_187030212.1">
    <property type="nucleotide sequence ID" value="NZ_AP023420.1"/>
</dbReference>
<dbReference type="Proteomes" id="UP000679848">
    <property type="component" value="Chromosome"/>
</dbReference>
<evidence type="ECO:0000313" key="2">
    <source>
        <dbReference type="EMBL" id="BCK84234.1"/>
    </source>
</evidence>
<name>A0A810Q8D5_9FIRM</name>
<keyword evidence="1" id="KW-0812">Transmembrane</keyword>
<protein>
    <submittedName>
        <fullName evidence="2">Uncharacterized protein</fullName>
    </submittedName>
</protein>
<reference evidence="2" key="1">
    <citation type="submission" date="2020-09" db="EMBL/GenBank/DDBJ databases">
        <title>New species isolated from human feces.</title>
        <authorList>
            <person name="Kitahara M."/>
            <person name="Shigeno Y."/>
            <person name="Shime M."/>
            <person name="Matsumoto Y."/>
            <person name="Nakamura S."/>
            <person name="Motooka D."/>
            <person name="Fukuoka S."/>
            <person name="Nishikawa H."/>
            <person name="Benno Y."/>
        </authorList>
    </citation>
    <scope>NUCLEOTIDE SEQUENCE</scope>
    <source>
        <strain evidence="2">MM59</strain>
    </source>
</reference>
<dbReference type="AlphaFoldDB" id="A0A810Q8D5"/>
<sequence>MTQTLYQGVSHAAWGYFFLYFDVNLGPLNVLPDWAAYLLFLSAIGKLRGEQRDFLLLRPLGIALAAWNGADWLLSWAGRSVDGLFLPLDLLIAVAGIYFHFQFLTDCAELASVHQPPEAGVDQRIRQWRTVQTVLLTLTTCLLYASEWLEVEPVLYAFAGASLIVGLCIMAAMFALRRLFREKAAE</sequence>
<proteinExistence type="predicted"/>